<proteinExistence type="inferred from homology"/>
<dbReference type="InterPro" id="IPR051164">
    <property type="entry name" value="NmrA-like_oxidored"/>
</dbReference>
<comment type="caution">
    <text evidence="5">The sequence shown here is derived from an EMBL/GenBank/DDBJ whole genome shotgun (WGS) entry which is preliminary data.</text>
</comment>
<gene>
    <name evidence="5" type="ORF">MMYC01_210512</name>
</gene>
<dbReference type="SUPFAM" id="SSF51735">
    <property type="entry name" value="NAD(P)-binding Rossmann-fold domains"/>
    <property type="match status" value="1"/>
</dbReference>
<evidence type="ECO:0000313" key="5">
    <source>
        <dbReference type="EMBL" id="KXX73113.1"/>
    </source>
</evidence>
<feature type="domain" description="NmrA-like" evidence="4">
    <location>
        <begin position="5"/>
        <end position="249"/>
    </location>
</feature>
<dbReference type="AlphaFoldDB" id="A0A175VP12"/>
<dbReference type="Pfam" id="PF05368">
    <property type="entry name" value="NmrA"/>
    <property type="match status" value="1"/>
</dbReference>
<keyword evidence="6" id="KW-1185">Reference proteome</keyword>
<dbReference type="OrthoDB" id="419598at2759"/>
<dbReference type="VEuPathDB" id="FungiDB:MMYC01_210512"/>
<dbReference type="InterPro" id="IPR036291">
    <property type="entry name" value="NAD(P)-bd_dom_sf"/>
</dbReference>
<keyword evidence="3" id="KW-0560">Oxidoreductase</keyword>
<comment type="similarity">
    <text evidence="1">Belongs to the NmrA-type oxidoreductase family.</text>
</comment>
<dbReference type="GO" id="GO:0016491">
    <property type="term" value="F:oxidoreductase activity"/>
    <property type="evidence" value="ECO:0007669"/>
    <property type="project" value="UniProtKB-KW"/>
</dbReference>
<reference evidence="5 6" key="1">
    <citation type="journal article" date="2016" name="Genome Announc.">
        <title>Genome Sequence of Madurella mycetomatis mm55, Isolated from a Human Mycetoma Case in Sudan.</title>
        <authorList>
            <person name="Smit S."/>
            <person name="Derks M.F."/>
            <person name="Bervoets S."/>
            <person name="Fahal A."/>
            <person name="van Leeuwen W."/>
            <person name="van Belkum A."/>
            <person name="van de Sande W.W."/>
        </authorList>
    </citation>
    <scope>NUCLEOTIDE SEQUENCE [LARGE SCALE GENOMIC DNA]</scope>
    <source>
        <strain evidence="6">mm55</strain>
    </source>
</reference>
<evidence type="ECO:0000313" key="6">
    <source>
        <dbReference type="Proteomes" id="UP000078237"/>
    </source>
</evidence>
<dbReference type="STRING" id="100816.A0A175VP12"/>
<evidence type="ECO:0000256" key="1">
    <source>
        <dbReference type="ARBA" id="ARBA00006328"/>
    </source>
</evidence>
<sequence>MRSARTILVMCATGNQGRGVVRHCLQRGQRVCAFVRDPSSATAQSLEHLGAKLIPGNFDDIEALIKASQSVDAVFHLEAQTADFVGDLQRSRNVLAAARSSGRVSTVVVSTAVKTGQHESFPGWGPAHPMRAYWLNKHEIENMVREAGFPCWTIVRPGYLLQNFTAPVSDVYFPNAMEDATLRVAWKPRLKLPWLDAGDVGAVVADVVDRPEKFHGREIDLAVEALDIEEMAQKLTVAQGREFKVHYYSQEEEEEELAKRGPMIPAQRWANEVFGTSANKSVKGASEFPLTSVSRFFKRNRLF</sequence>
<dbReference type="InterPro" id="IPR008030">
    <property type="entry name" value="NmrA-like"/>
</dbReference>
<dbReference type="PANTHER" id="PTHR42748:SF30">
    <property type="entry name" value="NMRA-LIKE DOMAIN-CONTAINING PROTEIN"/>
    <property type="match status" value="1"/>
</dbReference>
<dbReference type="GO" id="GO:0005634">
    <property type="term" value="C:nucleus"/>
    <property type="evidence" value="ECO:0007669"/>
    <property type="project" value="TreeGrafter"/>
</dbReference>
<evidence type="ECO:0000256" key="3">
    <source>
        <dbReference type="ARBA" id="ARBA00023002"/>
    </source>
</evidence>
<evidence type="ECO:0000259" key="4">
    <source>
        <dbReference type="Pfam" id="PF05368"/>
    </source>
</evidence>
<protein>
    <submittedName>
        <fullName evidence="5">Nitrogen metabolite repression protein nmrA</fullName>
    </submittedName>
</protein>
<dbReference type="Proteomes" id="UP000078237">
    <property type="component" value="Unassembled WGS sequence"/>
</dbReference>
<dbReference type="PANTHER" id="PTHR42748">
    <property type="entry name" value="NITROGEN METABOLITE REPRESSION PROTEIN NMRA FAMILY MEMBER"/>
    <property type="match status" value="1"/>
</dbReference>
<organism evidence="5 6">
    <name type="scientific">Madurella mycetomatis</name>
    <dbReference type="NCBI Taxonomy" id="100816"/>
    <lineage>
        <taxon>Eukaryota</taxon>
        <taxon>Fungi</taxon>
        <taxon>Dikarya</taxon>
        <taxon>Ascomycota</taxon>
        <taxon>Pezizomycotina</taxon>
        <taxon>Sordariomycetes</taxon>
        <taxon>Sordariomycetidae</taxon>
        <taxon>Sordariales</taxon>
        <taxon>Sordariales incertae sedis</taxon>
        <taxon>Madurella</taxon>
    </lineage>
</organism>
<dbReference type="Gene3D" id="3.40.50.720">
    <property type="entry name" value="NAD(P)-binding Rossmann-like Domain"/>
    <property type="match status" value="1"/>
</dbReference>
<evidence type="ECO:0000256" key="2">
    <source>
        <dbReference type="ARBA" id="ARBA00022857"/>
    </source>
</evidence>
<keyword evidence="2" id="KW-0521">NADP</keyword>
<name>A0A175VP12_9PEZI</name>
<accession>A0A175VP12</accession>
<dbReference type="EMBL" id="LCTW02000540">
    <property type="protein sequence ID" value="KXX73113.1"/>
    <property type="molecule type" value="Genomic_DNA"/>
</dbReference>